<gene>
    <name evidence="2" type="ORF">VNI00_000266</name>
</gene>
<comment type="caution">
    <text evidence="2">The sequence shown here is derived from an EMBL/GenBank/DDBJ whole genome shotgun (WGS) entry which is preliminary data.</text>
</comment>
<accession>A0AAW0EGL3</accession>
<name>A0AAW0EGL3_9AGAR</name>
<dbReference type="InterPro" id="IPR035985">
    <property type="entry name" value="Ubiquitin-activating_enz"/>
</dbReference>
<evidence type="ECO:0000313" key="2">
    <source>
        <dbReference type="EMBL" id="KAK7062777.1"/>
    </source>
</evidence>
<dbReference type="InterPro" id="IPR045886">
    <property type="entry name" value="ThiF/MoeB/HesA"/>
</dbReference>
<protein>
    <recommendedName>
        <fullName evidence="1">THIF-type NAD/FAD binding fold domain-containing protein</fullName>
    </recommendedName>
</protein>
<dbReference type="GO" id="GO:0019781">
    <property type="term" value="F:NEDD8 activating enzyme activity"/>
    <property type="evidence" value="ECO:0007669"/>
    <property type="project" value="TreeGrafter"/>
</dbReference>
<dbReference type="Gene3D" id="3.40.50.12550">
    <property type="entry name" value="Ubiquitin-activating enzyme E1, inactive adenylation domain, subdomain 2"/>
    <property type="match status" value="1"/>
</dbReference>
<dbReference type="PANTHER" id="PTHR10953">
    <property type="entry name" value="UBIQUITIN-ACTIVATING ENZYME E1"/>
    <property type="match status" value="1"/>
</dbReference>
<dbReference type="Gene3D" id="3.40.50.720">
    <property type="entry name" value="NAD(P)-binding Rossmann-like Domain"/>
    <property type="match status" value="1"/>
</dbReference>
<organism evidence="2 3">
    <name type="scientific">Paramarasmius palmivorus</name>
    <dbReference type="NCBI Taxonomy" id="297713"/>
    <lineage>
        <taxon>Eukaryota</taxon>
        <taxon>Fungi</taxon>
        <taxon>Dikarya</taxon>
        <taxon>Basidiomycota</taxon>
        <taxon>Agaricomycotina</taxon>
        <taxon>Agaricomycetes</taxon>
        <taxon>Agaricomycetidae</taxon>
        <taxon>Agaricales</taxon>
        <taxon>Marasmiineae</taxon>
        <taxon>Marasmiaceae</taxon>
        <taxon>Paramarasmius</taxon>
    </lineage>
</organism>
<sequence>MFIGRVHHLRQPDGACIIGLKVFSSIFLLSYDFAAGVALTTSTVNVAVLTHLHGEELGWLCLGSCAVDVIVNAVAIFWVTRGAGDSELNTSAEAESHHGPAVVVQGISASKGVRGLFQDHTRSHVEEFPLQVSVTTERHTKISGVVDKIKDIESSSSDSFFTTTTMKSDSQDIEAATTAVKSLEGQPDNKTRRYDRQLRLWASSGQTALENARILVISASATSTSILKNLVLPGIGHFTILDHTVASGSDAGNNFFLDGPASIGKPRAEEAVRLLLELNEGVDGKADLRDVNEILESEEGRQWVKGFTLVIAVNVDPVLVDKLGALLWGDEEGKDIPLMVVNSAGFLAEFYIQYREHPIIESHTETAPSLRLDKPFPALFSYATSLDFDSMDPTDHGHVPYVYILVHLMDKWKKEHDGSPPKTYEEKKQFKSSILAMKKKIDEENFDEAEAQAYRSWTDSNVPSEVAALLKDPRLDALTPDSPTFFHLLYALKKFVEEQGVFPLTSTLPDMKANTSSYIELQKLYKARAEEEKAQFKKYLQVSVADDVVDLFVKNVHGIKLLKGRKWADFLGAGAELAEKLTTNPKETSTHLALTASRKYQGLLPTGTELPEEFGNAVGELARAPNADLPNTAAFLGGLVAQEAIKMITKQYVPINGCCVVDLIESWTGVM</sequence>
<feature type="domain" description="THIF-type NAD/FAD binding fold" evidence="1">
    <location>
        <begin position="194"/>
        <end position="311"/>
    </location>
</feature>
<dbReference type="PANTHER" id="PTHR10953:SF29">
    <property type="entry name" value="NEDD8-ACTIVATING ENZYME E1 REGULATORY SUBUNIT"/>
    <property type="match status" value="1"/>
</dbReference>
<reference evidence="2 3" key="1">
    <citation type="submission" date="2024-01" db="EMBL/GenBank/DDBJ databases">
        <title>A draft genome for a cacao thread blight-causing isolate of Paramarasmius palmivorus.</title>
        <authorList>
            <person name="Baruah I.K."/>
            <person name="Bukari Y."/>
            <person name="Amoako-Attah I."/>
            <person name="Meinhardt L.W."/>
            <person name="Bailey B.A."/>
            <person name="Cohen S.P."/>
        </authorList>
    </citation>
    <scope>NUCLEOTIDE SEQUENCE [LARGE SCALE GENOMIC DNA]</scope>
    <source>
        <strain evidence="2 3">GH-12</strain>
    </source>
</reference>
<dbReference type="Pfam" id="PF00899">
    <property type="entry name" value="ThiF"/>
    <property type="match status" value="1"/>
</dbReference>
<keyword evidence="3" id="KW-1185">Reference proteome</keyword>
<proteinExistence type="predicted"/>
<dbReference type="InterPro" id="IPR000594">
    <property type="entry name" value="ThiF_NAD_FAD-bd"/>
</dbReference>
<evidence type="ECO:0000259" key="1">
    <source>
        <dbReference type="Pfam" id="PF00899"/>
    </source>
</evidence>
<dbReference type="EMBL" id="JAYKXP010000001">
    <property type="protein sequence ID" value="KAK7062777.1"/>
    <property type="molecule type" value="Genomic_DNA"/>
</dbReference>
<evidence type="ECO:0000313" key="3">
    <source>
        <dbReference type="Proteomes" id="UP001383192"/>
    </source>
</evidence>
<dbReference type="Proteomes" id="UP001383192">
    <property type="component" value="Unassembled WGS sequence"/>
</dbReference>
<dbReference type="AlphaFoldDB" id="A0AAW0EGL3"/>
<dbReference type="SUPFAM" id="SSF69572">
    <property type="entry name" value="Activating enzymes of the ubiquitin-like proteins"/>
    <property type="match status" value="1"/>
</dbReference>
<dbReference type="GO" id="GO:0045116">
    <property type="term" value="P:protein neddylation"/>
    <property type="evidence" value="ECO:0007669"/>
    <property type="project" value="TreeGrafter"/>
</dbReference>
<dbReference type="GO" id="GO:0005737">
    <property type="term" value="C:cytoplasm"/>
    <property type="evidence" value="ECO:0007669"/>
    <property type="project" value="TreeGrafter"/>
</dbReference>